<reference evidence="2" key="1">
    <citation type="submission" date="2023-07" db="EMBL/GenBank/DDBJ databases">
        <title>Chryseobacterium sp. strain PBS4-4 Genome sequencing and assembly.</title>
        <authorList>
            <person name="Jung Y."/>
        </authorList>
    </citation>
    <scope>NUCLEOTIDE SEQUENCE [LARGE SCALE GENOMIC DNA]</scope>
    <source>
        <strain evidence="2">PBS4-4</strain>
    </source>
</reference>
<accession>A0ABT2W987</accession>
<gene>
    <name evidence="1" type="ORF">NZ698_16400</name>
</gene>
<evidence type="ECO:0000313" key="2">
    <source>
        <dbReference type="Proteomes" id="UP001208649"/>
    </source>
</evidence>
<protein>
    <submittedName>
        <fullName evidence="1">Uncharacterized protein</fullName>
    </submittedName>
</protein>
<proteinExistence type="predicted"/>
<dbReference type="Proteomes" id="UP001208649">
    <property type="component" value="Unassembled WGS sequence"/>
</dbReference>
<sequence>MSLILIIRKILKNHSQKLLRRNQSKKRQPHNLRNHNRDKIPTKSHFQIINLLQAKITNQITDAYFVNNNGQRLAKAVVGDWVRVCIHTSNMIGKHVQFVVWEYDTVKNDEIFRSGRLEVKGDMITT</sequence>
<organism evidence="1 2">
    <name type="scientific">Chryseobacterium edaphi</name>
    <dbReference type="NCBI Taxonomy" id="2976532"/>
    <lineage>
        <taxon>Bacteria</taxon>
        <taxon>Pseudomonadati</taxon>
        <taxon>Bacteroidota</taxon>
        <taxon>Flavobacteriia</taxon>
        <taxon>Flavobacteriales</taxon>
        <taxon>Weeksellaceae</taxon>
        <taxon>Chryseobacterium group</taxon>
        <taxon>Chryseobacterium</taxon>
    </lineage>
</organism>
<comment type="caution">
    <text evidence="1">The sequence shown here is derived from an EMBL/GenBank/DDBJ whole genome shotgun (WGS) entry which is preliminary data.</text>
</comment>
<evidence type="ECO:0000313" key="1">
    <source>
        <dbReference type="EMBL" id="MCU7618777.1"/>
    </source>
</evidence>
<dbReference type="EMBL" id="JAOTEM010000005">
    <property type="protein sequence ID" value="MCU7618777.1"/>
    <property type="molecule type" value="Genomic_DNA"/>
</dbReference>
<name>A0ABT2W987_9FLAO</name>
<keyword evidence="2" id="KW-1185">Reference proteome</keyword>
<dbReference type="RefSeq" id="WP_263004298.1">
    <property type="nucleotide sequence ID" value="NZ_JAOTEM010000005.1"/>
</dbReference>